<keyword evidence="3 7" id="KW-0251">Elongation factor</keyword>
<dbReference type="SMART" id="SM00838">
    <property type="entry name" value="EFG_C"/>
    <property type="match status" value="1"/>
</dbReference>
<dbReference type="InterPro" id="IPR014721">
    <property type="entry name" value="Ribsml_uS5_D2-typ_fold_subgr"/>
</dbReference>
<feature type="binding site" evidence="7">
    <location>
        <begin position="122"/>
        <end position="126"/>
    </location>
    <ligand>
        <name>GTP</name>
        <dbReference type="ChEBI" id="CHEBI:37565"/>
    </ligand>
</feature>
<dbReference type="SMART" id="SM00889">
    <property type="entry name" value="EFG_IV"/>
    <property type="match status" value="1"/>
</dbReference>
<dbReference type="Pfam" id="PF03144">
    <property type="entry name" value="GTP_EFTU_D2"/>
    <property type="match status" value="1"/>
</dbReference>
<comment type="pathway">
    <text evidence="7">Protein biosynthesis; polypeptide chain elongation.</text>
</comment>
<feature type="domain" description="Tr-type G" evidence="8">
    <location>
        <begin position="38"/>
        <end position="324"/>
    </location>
</feature>
<evidence type="ECO:0000313" key="9">
    <source>
        <dbReference type="EMBL" id="KAL2038346.1"/>
    </source>
</evidence>
<proteinExistence type="inferred from homology"/>
<dbReference type="SUPFAM" id="SSF54211">
    <property type="entry name" value="Ribosomal protein S5 domain 2-like"/>
    <property type="match status" value="1"/>
</dbReference>
<dbReference type="InterPro" id="IPR004161">
    <property type="entry name" value="EFTu-like_2"/>
</dbReference>
<dbReference type="CDD" id="cd04091">
    <property type="entry name" value="mtEFG1_II_like"/>
    <property type="match status" value="1"/>
</dbReference>
<keyword evidence="7" id="KW-0496">Mitochondrion</keyword>
<comment type="subcellular location">
    <subcellularLocation>
        <location evidence="7">Mitochondrion</location>
    </subcellularLocation>
</comment>
<gene>
    <name evidence="7" type="primary">MEF1</name>
    <name evidence="9" type="ORF">N7G274_008995</name>
</gene>
<dbReference type="InterPro" id="IPR005517">
    <property type="entry name" value="Transl_elong_EFG/EF2_IV"/>
</dbReference>
<dbReference type="InterPro" id="IPR000640">
    <property type="entry name" value="EFG_V-like"/>
</dbReference>
<dbReference type="PRINTS" id="PR00315">
    <property type="entry name" value="ELONGATNFCT"/>
</dbReference>
<keyword evidence="4 7" id="KW-0648">Protein biosynthesis</keyword>
<evidence type="ECO:0000256" key="4">
    <source>
        <dbReference type="ARBA" id="ARBA00022917"/>
    </source>
</evidence>
<evidence type="ECO:0000256" key="1">
    <source>
        <dbReference type="ARBA" id="ARBA00005870"/>
    </source>
</evidence>
<accession>A0ABR4A056</accession>
<dbReference type="NCBIfam" id="TIGR00231">
    <property type="entry name" value="small_GTP"/>
    <property type="match status" value="1"/>
</dbReference>
<dbReference type="InterPro" id="IPR020568">
    <property type="entry name" value="Ribosomal_Su5_D2-typ_SF"/>
</dbReference>
<dbReference type="Pfam" id="PF14492">
    <property type="entry name" value="EFG_III"/>
    <property type="match status" value="1"/>
</dbReference>
<dbReference type="EMBL" id="JBEFKJ010000033">
    <property type="protein sequence ID" value="KAL2038346.1"/>
    <property type="molecule type" value="Genomic_DNA"/>
</dbReference>
<dbReference type="InterPro" id="IPR005225">
    <property type="entry name" value="Small_GTP-bd"/>
</dbReference>
<dbReference type="Gene3D" id="3.30.70.870">
    <property type="entry name" value="Elongation Factor G (Translational Gtpase), domain 3"/>
    <property type="match status" value="1"/>
</dbReference>
<evidence type="ECO:0000313" key="10">
    <source>
        <dbReference type="Proteomes" id="UP001590950"/>
    </source>
</evidence>
<evidence type="ECO:0000256" key="6">
    <source>
        <dbReference type="ARBA" id="ARBA00024731"/>
    </source>
</evidence>
<dbReference type="Gene3D" id="3.40.50.300">
    <property type="entry name" value="P-loop containing nucleotide triphosphate hydrolases"/>
    <property type="match status" value="1"/>
</dbReference>
<evidence type="ECO:0000256" key="5">
    <source>
        <dbReference type="ARBA" id="ARBA00023134"/>
    </source>
</evidence>
<organism evidence="9 10">
    <name type="scientific">Stereocaulon virgatum</name>
    <dbReference type="NCBI Taxonomy" id="373712"/>
    <lineage>
        <taxon>Eukaryota</taxon>
        <taxon>Fungi</taxon>
        <taxon>Dikarya</taxon>
        <taxon>Ascomycota</taxon>
        <taxon>Pezizomycotina</taxon>
        <taxon>Lecanoromycetes</taxon>
        <taxon>OSLEUM clade</taxon>
        <taxon>Lecanoromycetidae</taxon>
        <taxon>Lecanorales</taxon>
        <taxon>Lecanorineae</taxon>
        <taxon>Stereocaulaceae</taxon>
        <taxon>Stereocaulon</taxon>
    </lineage>
</organism>
<dbReference type="InterPro" id="IPR027417">
    <property type="entry name" value="P-loop_NTPase"/>
</dbReference>
<dbReference type="NCBIfam" id="TIGR00484">
    <property type="entry name" value="EF-G"/>
    <property type="match status" value="1"/>
</dbReference>
<comment type="function">
    <text evidence="6">Catalyzes the GTP-dependent ribosomal translocation step during translation elongation. During this step, the ribosome changes from the pre-translocational (PRE) to the post-translocational (POST) state as the newly formed A-site-bound peptidyl-tRNA and P-site-bound deacylated tRNA move to the P and E sites, respectively. Catalyzes the coordinated movement of the two tRNA molecules, the mRNA and conformational changes in the ribosome.</text>
</comment>
<dbReference type="Pfam" id="PF00009">
    <property type="entry name" value="GTP_EFTU"/>
    <property type="match status" value="1"/>
</dbReference>
<protein>
    <recommendedName>
        <fullName evidence="7">Elongation factor G, mitochondrial</fullName>
        <shortName evidence="7">EF-Gmt</shortName>
    </recommendedName>
    <alternativeName>
        <fullName evidence="7">Elongation factor G 1, mitochondrial</fullName>
        <shortName evidence="7">mEF-G 1</shortName>
    </alternativeName>
    <alternativeName>
        <fullName evidence="7">Elongation factor G1</fullName>
    </alternativeName>
</protein>
<dbReference type="CDD" id="cd01886">
    <property type="entry name" value="EF-G"/>
    <property type="match status" value="1"/>
</dbReference>
<dbReference type="Proteomes" id="UP001590950">
    <property type="component" value="Unassembled WGS sequence"/>
</dbReference>
<dbReference type="Pfam" id="PF03764">
    <property type="entry name" value="EFG_IV"/>
    <property type="match status" value="1"/>
</dbReference>
<keyword evidence="10" id="KW-1185">Reference proteome</keyword>
<reference evidence="9 10" key="1">
    <citation type="submission" date="2024-09" db="EMBL/GenBank/DDBJ databases">
        <title>Rethinking Asexuality: The Enigmatic Case of Functional Sexual Genes in Lepraria (Stereocaulaceae).</title>
        <authorList>
            <person name="Doellman M."/>
            <person name="Sun Y."/>
            <person name="Barcenas-Pena A."/>
            <person name="Lumbsch H.T."/>
            <person name="Grewe F."/>
        </authorList>
    </citation>
    <scope>NUCLEOTIDE SEQUENCE [LARGE SCALE GENOMIC DNA]</scope>
    <source>
        <strain evidence="9 10">Mercado 3170</strain>
    </source>
</reference>
<comment type="similarity">
    <text evidence="7">Belongs to the GTP-binding elongation factor family. EF-G/EF-2 subfamily.</text>
</comment>
<dbReference type="CDD" id="cd16262">
    <property type="entry name" value="EFG_III"/>
    <property type="match status" value="1"/>
</dbReference>
<dbReference type="PROSITE" id="PS51722">
    <property type="entry name" value="G_TR_2"/>
    <property type="match status" value="1"/>
</dbReference>
<dbReference type="SUPFAM" id="SSF50447">
    <property type="entry name" value="Translation proteins"/>
    <property type="match status" value="1"/>
</dbReference>
<feature type="binding site" evidence="7">
    <location>
        <begin position="47"/>
        <end position="54"/>
    </location>
    <ligand>
        <name>GTP</name>
        <dbReference type="ChEBI" id="CHEBI:37565"/>
    </ligand>
</feature>
<dbReference type="InterPro" id="IPR035647">
    <property type="entry name" value="EFG_III/V"/>
</dbReference>
<feature type="binding site" evidence="7">
    <location>
        <begin position="176"/>
        <end position="179"/>
    </location>
    <ligand>
        <name>GTP</name>
        <dbReference type="ChEBI" id="CHEBI:37565"/>
    </ligand>
</feature>
<dbReference type="InterPro" id="IPR004540">
    <property type="entry name" value="Transl_elong_EFG/EF2"/>
</dbReference>
<dbReference type="InterPro" id="IPR047872">
    <property type="entry name" value="EFG_IV"/>
</dbReference>
<dbReference type="InterPro" id="IPR041095">
    <property type="entry name" value="EFG_II"/>
</dbReference>
<sequence>MYSLTDRKDRLEQAAEPENLAQETIINNLAPQEAQRLSRVRNIGIAAHIDSGKTTVTERVLYYTGRIKSIHEVRGKDAVGAKMDSMDLEREKGITIQSAATYCDWIKKEKGREEKYHINLIDTPGHIDFTIEVERALRVLDGACMILCAVSGVQSQTITVDRQMKRYNVPRISFVNKMDRAGANPFKAVDQITHKLRLPAAAMQVPIGVEDEFKGVVDLVNMKAIYSEGLKGETVRVSNEIPSDVRPLAEEKRRRLIETLADVDDEIAEIFLDERTPTVEQIKAAVRRATISLKFTPVFMGSALADKSVQPMLDAVCDYLPNPAEVENLALDRRRQEAPVKLVSYNSLPFVGLAFKLEESNFGQLTYIRVYQGSLKKGANIFNARTSKRVKVPRIVRMHSNEMEDTTEIGAGEICAVFGIECASGDTFTDGTLGYSMTSMFVPEPVISLSIKPKDNNQLPNFSKAMARFQREDPTFRVHVDIESQETIISGMGELHLDIYVERMRREYNVACAIGQPQVAWRETITEKVNFDHTLKKQTGGAGDFARVVGWIEPTGALDENQFENQVTGGAISEKFIFACDKGFQMSCQKGPLVGHKVLGAKMVINDGATHMTDSSEMAFKTATQQAFRKAFSGGRAQVLEPIMKTTITAPNEFQGNIVGLLNKSNATISDTEIGPEDFTLYADCSLNSMFGFSTQLRAATQGKGEFGMEFSHYSPTTGQLQYVIFHFLVG</sequence>
<comment type="similarity">
    <text evidence="1">Belongs to the TRAFAC class translation factor GTPase superfamily. Classic translation factor GTPase family. EF-G/EF-2 subfamily.</text>
</comment>
<evidence type="ECO:0000259" key="8">
    <source>
        <dbReference type="PROSITE" id="PS51722"/>
    </source>
</evidence>
<dbReference type="Pfam" id="PF00679">
    <property type="entry name" value="EFG_C"/>
    <property type="match status" value="1"/>
</dbReference>
<evidence type="ECO:0000256" key="7">
    <source>
        <dbReference type="HAMAP-Rule" id="MF_03061"/>
    </source>
</evidence>
<dbReference type="Gene3D" id="2.40.30.10">
    <property type="entry name" value="Translation factors"/>
    <property type="match status" value="1"/>
</dbReference>
<dbReference type="PROSITE" id="PS00301">
    <property type="entry name" value="G_TR_1"/>
    <property type="match status" value="1"/>
</dbReference>
<dbReference type="CDD" id="cd01434">
    <property type="entry name" value="EFG_mtEFG1_IV"/>
    <property type="match status" value="1"/>
</dbReference>
<name>A0ABR4A056_9LECA</name>
<dbReference type="Gene3D" id="3.30.230.10">
    <property type="match status" value="1"/>
</dbReference>
<keyword evidence="2 7" id="KW-0547">Nucleotide-binding</keyword>
<dbReference type="SUPFAM" id="SSF54980">
    <property type="entry name" value="EF-G C-terminal domain-like"/>
    <property type="match status" value="2"/>
</dbReference>
<dbReference type="InterPro" id="IPR009022">
    <property type="entry name" value="EFG_III"/>
</dbReference>
<dbReference type="PANTHER" id="PTHR43636:SF2">
    <property type="entry name" value="ELONGATION FACTOR G, MITOCHONDRIAL"/>
    <property type="match status" value="1"/>
</dbReference>
<evidence type="ECO:0000256" key="2">
    <source>
        <dbReference type="ARBA" id="ARBA00022741"/>
    </source>
</evidence>
<keyword evidence="5 7" id="KW-0342">GTP-binding</keyword>
<comment type="caution">
    <text evidence="9">The sequence shown here is derived from an EMBL/GenBank/DDBJ whole genome shotgun (WGS) entry which is preliminary data.</text>
</comment>
<dbReference type="Gene3D" id="3.30.70.240">
    <property type="match status" value="1"/>
</dbReference>
<dbReference type="InterPro" id="IPR031157">
    <property type="entry name" value="G_TR_CS"/>
</dbReference>
<dbReference type="InterPro" id="IPR009000">
    <property type="entry name" value="Transl_B-barrel_sf"/>
</dbReference>
<dbReference type="SUPFAM" id="SSF52540">
    <property type="entry name" value="P-loop containing nucleoside triphosphate hydrolases"/>
    <property type="match status" value="1"/>
</dbReference>
<dbReference type="InterPro" id="IPR000795">
    <property type="entry name" value="T_Tr_GTP-bd_dom"/>
</dbReference>
<comment type="function">
    <text evidence="7">Mitochondrial GTPase that catalyzes the GTP-dependent ribosomal translocation step during translation elongation. During this step, the ribosome changes from the pre-translocational (PRE) to the post-translocational (POST) state as the newly formed A-site-bound peptidyl-tRNA and P-site-bound deacylated tRNA move to the P and E sites, respectively. Catalyzes the coordinated movement of the two tRNA molecules, the mRNA and conformational changes in the ribosome.</text>
</comment>
<dbReference type="PANTHER" id="PTHR43636">
    <property type="entry name" value="ELONGATION FACTOR G, MITOCHONDRIAL"/>
    <property type="match status" value="1"/>
</dbReference>
<evidence type="ECO:0000256" key="3">
    <source>
        <dbReference type="ARBA" id="ARBA00022768"/>
    </source>
</evidence>
<dbReference type="HAMAP" id="MF_00054_B">
    <property type="entry name" value="EF_G_EF_2_B"/>
    <property type="match status" value="1"/>
</dbReference>